<evidence type="ECO:0000259" key="9">
    <source>
        <dbReference type="PROSITE" id="PS50111"/>
    </source>
</evidence>
<dbReference type="PANTHER" id="PTHR32089">
    <property type="entry name" value="METHYL-ACCEPTING CHEMOTAXIS PROTEIN MCPB"/>
    <property type="match status" value="1"/>
</dbReference>
<evidence type="ECO:0000256" key="3">
    <source>
        <dbReference type="ARBA" id="ARBA00022989"/>
    </source>
</evidence>
<dbReference type="Pfam" id="PF00015">
    <property type="entry name" value="MCPsignal"/>
    <property type="match status" value="1"/>
</dbReference>
<evidence type="ECO:0000259" key="10">
    <source>
        <dbReference type="PROSITE" id="PS50885"/>
    </source>
</evidence>
<evidence type="ECO:0000256" key="4">
    <source>
        <dbReference type="ARBA" id="ARBA00023136"/>
    </source>
</evidence>
<protein>
    <submittedName>
        <fullName evidence="11">Methyl-accepting chemotaxis protein</fullName>
    </submittedName>
</protein>
<dbReference type="InterPro" id="IPR004089">
    <property type="entry name" value="MCPsignal_dom"/>
</dbReference>
<dbReference type="PRINTS" id="PR00260">
    <property type="entry name" value="CHEMTRNSDUCR"/>
</dbReference>
<dbReference type="GO" id="GO:0007165">
    <property type="term" value="P:signal transduction"/>
    <property type="evidence" value="ECO:0007669"/>
    <property type="project" value="UniProtKB-KW"/>
</dbReference>
<keyword evidence="3 8" id="KW-1133">Transmembrane helix</keyword>
<evidence type="ECO:0000313" key="11">
    <source>
        <dbReference type="EMBL" id="MBE8716302.1"/>
    </source>
</evidence>
<dbReference type="SMART" id="SM00283">
    <property type="entry name" value="MA"/>
    <property type="match status" value="1"/>
</dbReference>
<dbReference type="CDD" id="cd11386">
    <property type="entry name" value="MCP_signal"/>
    <property type="match status" value="1"/>
</dbReference>
<dbReference type="GO" id="GO:0016020">
    <property type="term" value="C:membrane"/>
    <property type="evidence" value="ECO:0007669"/>
    <property type="project" value="UniProtKB-SubCell"/>
</dbReference>
<keyword evidence="5 7" id="KW-0807">Transducer</keyword>
<sequence>MLYNLSIALRILLLGAVPLVFLIIVLVASFLAAREKDALFYRLYDDHLIILSDLMQAQRILQHQVSEDIRKYRSGWVSVEATHTGLEEKLNIASTHWLAFQEQRPTSGDQELYLALDTAFEKSLRLYREWGSYAGSDALLVKILNESTINNDSAAVVGHFATLSDQFINHQIATAANVRDDAAALTATLLSWYCIGGLSLLLICLLFIRRVQQSITRPLLALRNLLINIEDRSDLTLRAIPQGKNEIAQAANALNTMIQHFQNLVTELGKNTEATGAQVSRLHEISENVSEGATRQSAQSEFLATAMSQMRSAIEEVANNASTAAVSAEDSHHLSIHGKAQSIKTRDTIDSLANKINQTTDVILQLQTDSGKISGVLDVIGKISEQTNLLALNAAIEAARAGSAGRGFAVVADEVRTLSANTKKATESIGAMIVRLQEQANMAVSAMKQASKETSESVNSSIKNHEMFEKIAESTADIARVNMQISTATEQQKMVAKEVSTNINALNTDINSLKENARSSAELSDALHKLSGKMAENWKVFNI</sequence>
<dbReference type="InterPro" id="IPR004090">
    <property type="entry name" value="Chemotax_Me-accpt_rcpt"/>
</dbReference>
<dbReference type="Gene3D" id="1.10.287.950">
    <property type="entry name" value="Methyl-accepting chemotaxis protein"/>
    <property type="match status" value="1"/>
</dbReference>
<evidence type="ECO:0000256" key="5">
    <source>
        <dbReference type="ARBA" id="ARBA00023224"/>
    </source>
</evidence>
<comment type="similarity">
    <text evidence="6">Belongs to the methyl-accepting chemotaxis (MCP) protein family.</text>
</comment>
<proteinExistence type="inferred from homology"/>
<feature type="domain" description="Methyl-accepting transducer" evidence="9">
    <location>
        <begin position="271"/>
        <end position="507"/>
    </location>
</feature>
<dbReference type="SMART" id="SM00304">
    <property type="entry name" value="HAMP"/>
    <property type="match status" value="2"/>
</dbReference>
<evidence type="ECO:0000256" key="6">
    <source>
        <dbReference type="ARBA" id="ARBA00029447"/>
    </source>
</evidence>
<dbReference type="FunFam" id="1.10.287.950:FF:000001">
    <property type="entry name" value="Methyl-accepting chemotaxis sensory transducer"/>
    <property type="match status" value="1"/>
</dbReference>
<evidence type="ECO:0000256" key="2">
    <source>
        <dbReference type="ARBA" id="ARBA00022692"/>
    </source>
</evidence>
<evidence type="ECO:0000256" key="1">
    <source>
        <dbReference type="ARBA" id="ARBA00004141"/>
    </source>
</evidence>
<keyword evidence="4 8" id="KW-0472">Membrane</keyword>
<dbReference type="PROSITE" id="PS50111">
    <property type="entry name" value="CHEMOTAXIS_TRANSDUC_2"/>
    <property type="match status" value="1"/>
</dbReference>
<dbReference type="PROSITE" id="PS50885">
    <property type="entry name" value="HAMP"/>
    <property type="match status" value="1"/>
</dbReference>
<dbReference type="GO" id="GO:0004888">
    <property type="term" value="F:transmembrane signaling receptor activity"/>
    <property type="evidence" value="ECO:0007669"/>
    <property type="project" value="InterPro"/>
</dbReference>
<keyword evidence="2 8" id="KW-0812">Transmembrane</keyword>
<feature type="transmembrane region" description="Helical" evidence="8">
    <location>
        <begin position="190"/>
        <end position="208"/>
    </location>
</feature>
<evidence type="ECO:0000256" key="7">
    <source>
        <dbReference type="PROSITE-ProRule" id="PRU00284"/>
    </source>
</evidence>
<comment type="subcellular location">
    <subcellularLocation>
        <location evidence="1">Membrane</location>
        <topology evidence="1">Multi-pass membrane protein</topology>
    </subcellularLocation>
</comment>
<feature type="transmembrane region" description="Helical" evidence="8">
    <location>
        <begin position="12"/>
        <end position="33"/>
    </location>
</feature>
<evidence type="ECO:0000313" key="12">
    <source>
        <dbReference type="Proteomes" id="UP000652567"/>
    </source>
</evidence>
<dbReference type="SUPFAM" id="SSF58104">
    <property type="entry name" value="Methyl-accepting chemotaxis protein (MCP) signaling domain"/>
    <property type="match status" value="1"/>
</dbReference>
<reference evidence="11" key="1">
    <citation type="submission" date="2018-07" db="EMBL/GenBank/DDBJ databases">
        <title>Genome assembly of strain Ka43.</title>
        <authorList>
            <person name="Kukolya J."/>
            <person name="Nagy I."/>
            <person name="Horvath B."/>
            <person name="Toth A."/>
        </authorList>
    </citation>
    <scope>NUCLEOTIDE SEQUENCE</scope>
    <source>
        <strain evidence="11">KB43</strain>
    </source>
</reference>
<dbReference type="AlphaFoldDB" id="A0A928V0Z0"/>
<dbReference type="GO" id="GO:0006935">
    <property type="term" value="P:chemotaxis"/>
    <property type="evidence" value="ECO:0007669"/>
    <property type="project" value="InterPro"/>
</dbReference>
<dbReference type="Pfam" id="PF00672">
    <property type="entry name" value="HAMP"/>
    <property type="match status" value="1"/>
</dbReference>
<dbReference type="InterPro" id="IPR003660">
    <property type="entry name" value="HAMP_dom"/>
</dbReference>
<dbReference type="EMBL" id="PRDL01000001">
    <property type="protein sequence ID" value="MBE8716302.1"/>
    <property type="molecule type" value="Genomic_DNA"/>
</dbReference>
<dbReference type="PANTHER" id="PTHR32089:SF119">
    <property type="entry name" value="METHYL-ACCEPTING CHEMOTAXIS PROTEIN CTPL"/>
    <property type="match status" value="1"/>
</dbReference>
<dbReference type="Proteomes" id="UP000652567">
    <property type="component" value="Unassembled WGS sequence"/>
</dbReference>
<keyword evidence="12" id="KW-1185">Reference proteome</keyword>
<evidence type="ECO:0000256" key="8">
    <source>
        <dbReference type="SAM" id="Phobius"/>
    </source>
</evidence>
<feature type="domain" description="HAMP" evidence="10">
    <location>
        <begin position="213"/>
        <end position="266"/>
    </location>
</feature>
<comment type="caution">
    <text evidence="11">The sequence shown here is derived from an EMBL/GenBank/DDBJ whole genome shotgun (WGS) entry which is preliminary data.</text>
</comment>
<organism evidence="11 12">
    <name type="scientific">Cellvibrio polysaccharolyticus</name>
    <dbReference type="NCBI Taxonomy" id="2082724"/>
    <lineage>
        <taxon>Bacteria</taxon>
        <taxon>Pseudomonadati</taxon>
        <taxon>Pseudomonadota</taxon>
        <taxon>Gammaproteobacteria</taxon>
        <taxon>Cellvibrionales</taxon>
        <taxon>Cellvibrionaceae</taxon>
        <taxon>Cellvibrio</taxon>
    </lineage>
</organism>
<accession>A0A928V0Z0</accession>
<dbReference type="RefSeq" id="WP_193907280.1">
    <property type="nucleotide sequence ID" value="NZ_PRDL01000001.1"/>
</dbReference>
<dbReference type="CDD" id="cd06225">
    <property type="entry name" value="HAMP"/>
    <property type="match status" value="1"/>
</dbReference>
<gene>
    <name evidence="11" type="ORF">C4F51_03770</name>
</gene>
<name>A0A928V0Z0_9GAMM</name>